<dbReference type="EMBL" id="JANTQA010000018">
    <property type="protein sequence ID" value="KAJ3446934.1"/>
    <property type="molecule type" value="Genomic_DNA"/>
</dbReference>
<dbReference type="PANTHER" id="PTHR18947">
    <property type="entry name" value="HOOK PROTEINS"/>
    <property type="match status" value="1"/>
</dbReference>
<dbReference type="Gene3D" id="1.10.418.10">
    <property type="entry name" value="Calponin-like domain"/>
    <property type="match status" value="1"/>
</dbReference>
<feature type="region of interest" description="Disordered" evidence="2">
    <location>
        <begin position="624"/>
        <end position="667"/>
    </location>
</feature>
<feature type="coiled-coil region" evidence="1">
    <location>
        <begin position="337"/>
        <end position="490"/>
    </location>
</feature>
<dbReference type="Proteomes" id="UP001146793">
    <property type="component" value="Unassembled WGS sequence"/>
</dbReference>
<evidence type="ECO:0000259" key="3">
    <source>
        <dbReference type="PROSITE" id="PS50021"/>
    </source>
</evidence>
<comment type="caution">
    <text evidence="4">The sequence shown here is derived from an EMBL/GenBank/DDBJ whole genome shotgun (WGS) entry which is preliminary data.</text>
</comment>
<dbReference type="PANTHER" id="PTHR18947:SF28">
    <property type="entry name" value="GIRDIN, ISOFORM A"/>
    <property type="match status" value="1"/>
</dbReference>
<dbReference type="GO" id="GO:0008017">
    <property type="term" value="F:microtubule binding"/>
    <property type="evidence" value="ECO:0007669"/>
    <property type="project" value="TreeGrafter"/>
</dbReference>
<feature type="coiled-coil region" evidence="1">
    <location>
        <begin position="194"/>
        <end position="263"/>
    </location>
</feature>
<dbReference type="AlphaFoldDB" id="A0AAV8A3V7"/>
<dbReference type="GO" id="GO:0005815">
    <property type="term" value="C:microtubule organizing center"/>
    <property type="evidence" value="ECO:0007669"/>
    <property type="project" value="TreeGrafter"/>
</dbReference>
<protein>
    <submittedName>
        <fullName evidence="4">Hook protein</fullName>
    </submittedName>
</protein>
<dbReference type="GO" id="GO:0031122">
    <property type="term" value="P:cytoplasmic microtubule organization"/>
    <property type="evidence" value="ECO:0007669"/>
    <property type="project" value="TreeGrafter"/>
</dbReference>
<evidence type="ECO:0000256" key="1">
    <source>
        <dbReference type="SAM" id="Coils"/>
    </source>
</evidence>
<accession>A0AAV8A3V7</accession>
<dbReference type="GO" id="GO:0005737">
    <property type="term" value="C:cytoplasm"/>
    <property type="evidence" value="ECO:0007669"/>
    <property type="project" value="TreeGrafter"/>
</dbReference>
<dbReference type="GO" id="GO:0051959">
    <property type="term" value="F:dynein light intermediate chain binding"/>
    <property type="evidence" value="ECO:0007669"/>
    <property type="project" value="TreeGrafter"/>
</dbReference>
<feature type="compositionally biased region" description="Polar residues" evidence="2">
    <location>
        <begin position="624"/>
        <end position="633"/>
    </location>
</feature>
<evidence type="ECO:0000313" key="5">
    <source>
        <dbReference type="Proteomes" id="UP001146793"/>
    </source>
</evidence>
<evidence type="ECO:0000313" key="4">
    <source>
        <dbReference type="EMBL" id="KAJ3446934.1"/>
    </source>
</evidence>
<feature type="compositionally biased region" description="Low complexity" evidence="2">
    <location>
        <begin position="634"/>
        <end position="648"/>
    </location>
</feature>
<dbReference type="InterPro" id="IPR001715">
    <property type="entry name" value="CH_dom"/>
</dbReference>
<evidence type="ECO:0000256" key="2">
    <source>
        <dbReference type="SAM" id="MobiDB-lite"/>
    </source>
</evidence>
<organism evidence="4 5">
    <name type="scientific">Anaeramoeba flamelloides</name>
    <dbReference type="NCBI Taxonomy" id="1746091"/>
    <lineage>
        <taxon>Eukaryota</taxon>
        <taxon>Metamonada</taxon>
        <taxon>Anaeramoebidae</taxon>
        <taxon>Anaeramoeba</taxon>
    </lineage>
</organism>
<proteinExistence type="predicted"/>
<name>A0AAV8A3V7_9EUKA</name>
<keyword evidence="1" id="KW-0175">Coiled coil</keyword>
<sequence length="834" mass="99536">MEFQEKSLLKWVNTFTSQEYVDIKQLCDGIIMCEILALIVSEEIEIERSEKIKTSWIKKANNINKVYTKLSEFYKEHFKESLEFGNASLIAKSEDKKQIIRVLQLMLFASLHCEEKSFHEDNLNTLPKDTLQELMIIIRHQQESLQDLSQIVNNESNEDGYNYDFDYNEIKNKEYNFRNYIKLKIENQKCYTKLKTALDQLFKYENENVKLEKENQKLVIENKINSNGMEKNKYYLNEKDREISNLRNQRQRSQEEYNKTINQLMMTHKLEKSQLNSQLQEGKNNNTINDQSENIIFLDKMVNKLVKFHKEGDKEKKTENEDDEYEEDEEESISNILESVQIQVEDTKKILQDLQMENENNGPLQQLKEFREIYQKSQEESKKQIETFKKNILELKKEKETMEEEILELKKRNGEMSTQAETLILKLQSEKKTIEKQKQKIEKKMDSYEREINGDQNQLKKDNKILEGLNQKLNEKINHVEHELGVLKLTLNDKDSEFEMKMKKDKERYKEKSQQFETIVNKFKKIIEKKELDIKEYKQQQKQLIEGIKKLQIIGKENQELKTKLEFEKNNRIDISQYDELKLEMENVANDKRNLQLSNIDFKKTIIEYELKIENLTSQLEEIADQQSKIQSPNNNKNKNKNNNNQIQKNKKNNNNKKIPTRRNIQKRSISLHPEIENSQNNKNTNNVNNIIYNKKTQRNIVLNRKSPSPMQNRKLAKDKQNNLLANRSKKRTHRRTISMVSTPNEKNDNKFLFDKKNSENSNESIESLKSIIENLRQDKENLTERLIKSNFFKNYENKHNVNNNENNLKKEETILKSEYLKVKKGIKFLKGKK</sequence>
<dbReference type="CDD" id="cd22211">
    <property type="entry name" value="HkD_SF"/>
    <property type="match status" value="1"/>
</dbReference>
<feature type="domain" description="Calponin-homology (CH)" evidence="3">
    <location>
        <begin position="2"/>
        <end position="110"/>
    </location>
</feature>
<feature type="compositionally biased region" description="Basic residues" evidence="2">
    <location>
        <begin position="649"/>
        <end position="666"/>
    </location>
</feature>
<dbReference type="SUPFAM" id="SSF116907">
    <property type="entry name" value="Hook domain"/>
    <property type="match status" value="1"/>
</dbReference>
<gene>
    <name evidence="4" type="ORF">M0812_07929</name>
</gene>
<dbReference type="InterPro" id="IPR036872">
    <property type="entry name" value="CH_dom_sf"/>
</dbReference>
<feature type="coiled-coil region" evidence="1">
    <location>
        <begin position="759"/>
        <end position="786"/>
    </location>
</feature>
<feature type="region of interest" description="Disordered" evidence="2">
    <location>
        <begin position="313"/>
        <end position="332"/>
    </location>
</feature>
<dbReference type="GO" id="GO:0030705">
    <property type="term" value="P:cytoskeleton-dependent intracellular transport"/>
    <property type="evidence" value="ECO:0007669"/>
    <property type="project" value="TreeGrafter"/>
</dbReference>
<dbReference type="PROSITE" id="PS50021">
    <property type="entry name" value="CH"/>
    <property type="match status" value="1"/>
</dbReference>
<reference evidence="4" key="1">
    <citation type="submission" date="2022-08" db="EMBL/GenBank/DDBJ databases">
        <title>Novel sulphate-reducing endosymbionts in the free-living metamonad Anaeramoeba.</title>
        <authorList>
            <person name="Jerlstrom-Hultqvist J."/>
            <person name="Cepicka I."/>
            <person name="Gallot-Lavallee L."/>
            <person name="Salas-Leiva D."/>
            <person name="Curtis B.A."/>
            <person name="Zahonova K."/>
            <person name="Pipaliya S."/>
            <person name="Dacks J."/>
            <person name="Roger A.J."/>
        </authorList>
    </citation>
    <scope>NUCLEOTIDE SEQUENCE</scope>
    <source>
        <strain evidence="4">Busselton2</strain>
    </source>
</reference>
<feature type="compositionally biased region" description="Acidic residues" evidence="2">
    <location>
        <begin position="320"/>
        <end position="332"/>
    </location>
</feature>